<keyword evidence="4 8" id="KW-1133">Transmembrane helix</keyword>
<dbReference type="RefSeq" id="WP_009540355.1">
    <property type="nucleotide sequence ID" value="NZ_ANHY01000007.1"/>
</dbReference>
<feature type="transmembrane region" description="Helical" evidence="8">
    <location>
        <begin position="246"/>
        <end position="263"/>
    </location>
</feature>
<feature type="transmembrane region" description="Helical" evidence="8">
    <location>
        <begin position="416"/>
        <end position="438"/>
    </location>
</feature>
<organism evidence="10 11">
    <name type="scientific">Caenispirillum salinarum AK4</name>
    <dbReference type="NCBI Taxonomy" id="1238182"/>
    <lineage>
        <taxon>Bacteria</taxon>
        <taxon>Pseudomonadati</taxon>
        <taxon>Pseudomonadota</taxon>
        <taxon>Alphaproteobacteria</taxon>
        <taxon>Rhodospirillales</taxon>
        <taxon>Novispirillaceae</taxon>
        <taxon>Caenispirillum</taxon>
    </lineage>
</organism>
<dbReference type="GO" id="GO:0016491">
    <property type="term" value="F:oxidoreductase activity"/>
    <property type="evidence" value="ECO:0007669"/>
    <property type="project" value="UniProtKB-KW"/>
</dbReference>
<dbReference type="STRING" id="1238182.C882_4247"/>
<accession>K9GY23</accession>
<evidence type="ECO:0000256" key="2">
    <source>
        <dbReference type="ARBA" id="ARBA00022475"/>
    </source>
</evidence>
<comment type="caution">
    <text evidence="10">The sequence shown here is derived from an EMBL/GenBank/DDBJ whole genome shotgun (WGS) entry which is preliminary data.</text>
</comment>
<protein>
    <submittedName>
        <fullName evidence="10">NADH-ubiquinone oxidoreductase chain L</fullName>
    </submittedName>
</protein>
<evidence type="ECO:0000256" key="5">
    <source>
        <dbReference type="ARBA" id="ARBA00023002"/>
    </source>
</evidence>
<dbReference type="PANTHER" id="PTHR42682:SF4">
    <property type="entry name" value="NADH-UBIQUINONE_PLASTOQUINONE"/>
    <property type="match status" value="1"/>
</dbReference>
<evidence type="ECO:0000313" key="10">
    <source>
        <dbReference type="EMBL" id="EKV30910.1"/>
    </source>
</evidence>
<dbReference type="PATRIC" id="fig|1238182.3.peg.1909"/>
<feature type="transmembrane region" description="Helical" evidence="8">
    <location>
        <begin position="152"/>
        <end position="172"/>
    </location>
</feature>
<name>K9GY23_9PROT</name>
<dbReference type="PANTHER" id="PTHR42682">
    <property type="entry name" value="HYDROGENASE-4 COMPONENT F"/>
    <property type="match status" value="1"/>
</dbReference>
<dbReference type="InterPro" id="IPR001750">
    <property type="entry name" value="ND/Mrp_TM"/>
</dbReference>
<feature type="transmembrane region" description="Helical" evidence="8">
    <location>
        <begin position="544"/>
        <end position="565"/>
    </location>
</feature>
<feature type="transmembrane region" description="Helical" evidence="8">
    <location>
        <begin position="458"/>
        <end position="475"/>
    </location>
</feature>
<feature type="transmembrane region" description="Helical" evidence="8">
    <location>
        <begin position="104"/>
        <end position="131"/>
    </location>
</feature>
<feature type="transmembrane region" description="Helical" evidence="8">
    <location>
        <begin position="42"/>
        <end position="60"/>
    </location>
</feature>
<keyword evidence="5" id="KW-0560">Oxidoreductase</keyword>
<comment type="subcellular location">
    <subcellularLocation>
        <location evidence="1">Cell membrane</location>
        <topology evidence="1">Multi-pass membrane protein</topology>
    </subcellularLocation>
    <subcellularLocation>
        <location evidence="7">Membrane</location>
        <topology evidence="7">Multi-pass membrane protein</topology>
    </subcellularLocation>
</comment>
<dbReference type="InterPro" id="IPR052175">
    <property type="entry name" value="ComplexI-like_HydComp"/>
</dbReference>
<sequence length="566" mass="60460">MTQISALVPPGVILMIGGLLLALLRGAPAARAVILPLAPLVTLWAVWQVPDAVVMSAAFLDYRLDIVEGGALSRLFATIFAIMAFLGGLYAMKRDSVMELAAAFIYAGGAVGVCFAGDLVTLFVFWEVMAIASATVIWANRTEGSFAAGMRYLFIHLLGGVLLMAGIAAWVMETGSLELEAMAPADVATWLMLAGVLVNAGAPPLWAWVGDAYPEASWSGTVFLSAFTTKTAVYVVLVLFPGVALLTWIGLAMIVYGIIYALLDNDIRRILAYSIVNQVGFMLVAAGIGTEMALNGAAAHAFAHIIYKALLLMSAGAVLYQTGIRKATDLGGLAKTMPITAICGIIGAFAIAGFPATSGYVSKSLITTAAADAHLAWVWFPLETASAATFVYLGLRWPWLIFFGKNNSGLTPKDPPPTMTAAMVLTAVLCIGVGIWPSALYGLLPVPPDYSPYSVYKVVHQLQLLLFAGLAFFALKPLLRPKRTVTLDFDWFYRRFGTFLAAEFGMRGVRAGGSVLDIFQGGLRRFVTFVETHHGPGGLLARTWATSTAVFGVVLLLLIYLIIYFV</sequence>
<evidence type="ECO:0000256" key="4">
    <source>
        <dbReference type="ARBA" id="ARBA00022989"/>
    </source>
</evidence>
<feature type="transmembrane region" description="Helical" evidence="8">
    <location>
        <begin position="221"/>
        <end position="240"/>
    </location>
</feature>
<dbReference type="NCBIfam" id="NF009310">
    <property type="entry name" value="PRK12668.1"/>
    <property type="match status" value="1"/>
</dbReference>
<keyword evidence="6 8" id="KW-0472">Membrane</keyword>
<evidence type="ECO:0000256" key="7">
    <source>
        <dbReference type="RuleBase" id="RU000320"/>
    </source>
</evidence>
<keyword evidence="10" id="KW-0830">Ubiquinone</keyword>
<reference evidence="10 11" key="1">
    <citation type="journal article" date="2013" name="Genome Announc.">
        <title>Draft Genome Sequence of an Alphaproteobacterium, Caenispirillum salinarum AK4(T), Isolated from a Solar Saltern.</title>
        <authorList>
            <person name="Khatri I."/>
            <person name="Singh A."/>
            <person name="Korpole S."/>
            <person name="Pinnaka A.K."/>
            <person name="Subramanian S."/>
        </authorList>
    </citation>
    <scope>NUCLEOTIDE SEQUENCE [LARGE SCALE GENOMIC DNA]</scope>
    <source>
        <strain evidence="10 11">AK4</strain>
    </source>
</reference>
<evidence type="ECO:0000256" key="3">
    <source>
        <dbReference type="ARBA" id="ARBA00022692"/>
    </source>
</evidence>
<feature type="transmembrane region" description="Helical" evidence="8">
    <location>
        <begin position="187"/>
        <end position="209"/>
    </location>
</feature>
<dbReference type="GO" id="GO:0005886">
    <property type="term" value="C:plasma membrane"/>
    <property type="evidence" value="ECO:0007669"/>
    <property type="project" value="UniProtKB-SubCell"/>
</dbReference>
<keyword evidence="2" id="KW-1003">Cell membrane</keyword>
<dbReference type="AlphaFoldDB" id="K9GY23"/>
<proteinExistence type="predicted"/>
<keyword evidence="3 7" id="KW-0812">Transmembrane</keyword>
<dbReference type="OrthoDB" id="9811798at2"/>
<feature type="transmembrane region" description="Helical" evidence="8">
    <location>
        <begin position="72"/>
        <end position="92"/>
    </location>
</feature>
<feature type="transmembrane region" description="Helical" evidence="8">
    <location>
        <begin position="376"/>
        <end position="395"/>
    </location>
</feature>
<feature type="domain" description="NADH:quinone oxidoreductase/Mrp antiporter transmembrane" evidence="9">
    <location>
        <begin position="116"/>
        <end position="380"/>
    </location>
</feature>
<evidence type="ECO:0000256" key="1">
    <source>
        <dbReference type="ARBA" id="ARBA00004651"/>
    </source>
</evidence>
<feature type="transmembrane region" description="Helical" evidence="8">
    <location>
        <begin position="332"/>
        <end position="356"/>
    </location>
</feature>
<dbReference type="EMBL" id="ANHY01000007">
    <property type="protein sequence ID" value="EKV30910.1"/>
    <property type="molecule type" value="Genomic_DNA"/>
</dbReference>
<feature type="transmembrane region" description="Helical" evidence="8">
    <location>
        <begin position="301"/>
        <end position="320"/>
    </location>
</feature>
<feature type="transmembrane region" description="Helical" evidence="8">
    <location>
        <begin position="270"/>
        <end position="289"/>
    </location>
</feature>
<gene>
    <name evidence="10" type="ORF">C882_4247</name>
</gene>
<keyword evidence="11" id="KW-1185">Reference proteome</keyword>
<dbReference type="Pfam" id="PF00361">
    <property type="entry name" value="Proton_antipo_M"/>
    <property type="match status" value="1"/>
</dbReference>
<evidence type="ECO:0000313" key="11">
    <source>
        <dbReference type="Proteomes" id="UP000009881"/>
    </source>
</evidence>
<evidence type="ECO:0000256" key="8">
    <source>
        <dbReference type="SAM" id="Phobius"/>
    </source>
</evidence>
<evidence type="ECO:0000256" key="6">
    <source>
        <dbReference type="ARBA" id="ARBA00023136"/>
    </source>
</evidence>
<dbReference type="Proteomes" id="UP000009881">
    <property type="component" value="Unassembled WGS sequence"/>
</dbReference>
<evidence type="ECO:0000259" key="9">
    <source>
        <dbReference type="Pfam" id="PF00361"/>
    </source>
</evidence>
<dbReference type="eggNOG" id="COG0651">
    <property type="taxonomic scope" value="Bacteria"/>
</dbReference>